<dbReference type="Gene3D" id="3.90.870.20">
    <property type="entry name" value="Carbamoyltransferase, C-terminal domain"/>
    <property type="match status" value="1"/>
</dbReference>
<dbReference type="AlphaFoldDB" id="A0AA36JE07"/>
<evidence type="ECO:0000313" key="2">
    <source>
        <dbReference type="EMBL" id="CAJ1403344.1"/>
    </source>
</evidence>
<gene>
    <name evidence="2" type="ORF">EVOR1521_LOCUS26035</name>
</gene>
<keyword evidence="3" id="KW-1185">Reference proteome</keyword>
<dbReference type="PANTHER" id="PTHR34847">
    <property type="entry name" value="NODULATION PROTEIN U"/>
    <property type="match status" value="1"/>
</dbReference>
<dbReference type="PANTHER" id="PTHR34847:SF1">
    <property type="entry name" value="NODULATION PROTEIN U"/>
    <property type="match status" value="1"/>
</dbReference>
<comment type="caution">
    <text evidence="2">The sequence shown here is derived from an EMBL/GenBank/DDBJ whole genome shotgun (WGS) entry which is preliminary data.</text>
</comment>
<protein>
    <recommendedName>
        <fullName evidence="1">Carbamoyltransferase C-terminal domain-containing protein</fullName>
    </recommendedName>
</protein>
<dbReference type="InterPro" id="IPR038152">
    <property type="entry name" value="Carbam_trans_C_sf"/>
</dbReference>
<evidence type="ECO:0000259" key="1">
    <source>
        <dbReference type="Pfam" id="PF16861"/>
    </source>
</evidence>
<proteinExistence type="predicted"/>
<dbReference type="EMBL" id="CAUJNA010003492">
    <property type="protein sequence ID" value="CAJ1403344.1"/>
    <property type="molecule type" value="Genomic_DNA"/>
</dbReference>
<dbReference type="Pfam" id="PF16861">
    <property type="entry name" value="Carbam_trans_C"/>
    <property type="match status" value="1"/>
</dbReference>
<organism evidence="2 3">
    <name type="scientific">Effrenium voratum</name>
    <dbReference type="NCBI Taxonomy" id="2562239"/>
    <lineage>
        <taxon>Eukaryota</taxon>
        <taxon>Sar</taxon>
        <taxon>Alveolata</taxon>
        <taxon>Dinophyceae</taxon>
        <taxon>Suessiales</taxon>
        <taxon>Symbiodiniaceae</taxon>
        <taxon>Effrenium</taxon>
    </lineage>
</organism>
<sequence>MWDTLAQQAAARGALRLSDLGGVEFLAKLLCGKAEPLNATKPIVAVVRGRQEFGPRALGHRSLLAVPDSEDMKVRMNKLKFRKWYRPIAPMIADEALVRVFGRHVRSPHMERAPRVQEWVKQQFPAMVHFDGTARHQSVGQREEPWIHSLLLAVSKLTGLAALINTSFNTRGKPIVNSVKESLQMLDTLPDLDYVLIEDYLFTSPAKAPLRPAPR</sequence>
<dbReference type="Proteomes" id="UP001178507">
    <property type="component" value="Unassembled WGS sequence"/>
</dbReference>
<evidence type="ECO:0000313" key="3">
    <source>
        <dbReference type="Proteomes" id="UP001178507"/>
    </source>
</evidence>
<accession>A0AA36JE07</accession>
<dbReference type="InterPro" id="IPR031730">
    <property type="entry name" value="Carbam_trans_C"/>
</dbReference>
<dbReference type="InterPro" id="IPR051338">
    <property type="entry name" value="NodU/CmcH_Carbamoyltrnsfr"/>
</dbReference>
<name>A0AA36JE07_9DINO</name>
<reference evidence="2" key="1">
    <citation type="submission" date="2023-08" db="EMBL/GenBank/DDBJ databases">
        <authorList>
            <person name="Chen Y."/>
            <person name="Shah S."/>
            <person name="Dougan E. K."/>
            <person name="Thang M."/>
            <person name="Chan C."/>
        </authorList>
    </citation>
    <scope>NUCLEOTIDE SEQUENCE</scope>
</reference>
<feature type="domain" description="Carbamoyltransferase C-terminal" evidence="1">
    <location>
        <begin position="40"/>
        <end position="202"/>
    </location>
</feature>